<dbReference type="Proteomes" id="UP000327493">
    <property type="component" value="Chromosome 15"/>
</dbReference>
<proteinExistence type="predicted"/>
<dbReference type="AlphaFoldDB" id="A0A5J5CZN3"/>
<dbReference type="EMBL" id="VOFY01000015">
    <property type="protein sequence ID" value="KAA8585755.1"/>
    <property type="molecule type" value="Genomic_DNA"/>
</dbReference>
<organism evidence="1 2">
    <name type="scientific">Etheostoma spectabile</name>
    <name type="common">orangethroat darter</name>
    <dbReference type="NCBI Taxonomy" id="54343"/>
    <lineage>
        <taxon>Eukaryota</taxon>
        <taxon>Metazoa</taxon>
        <taxon>Chordata</taxon>
        <taxon>Craniata</taxon>
        <taxon>Vertebrata</taxon>
        <taxon>Euteleostomi</taxon>
        <taxon>Actinopterygii</taxon>
        <taxon>Neopterygii</taxon>
        <taxon>Teleostei</taxon>
        <taxon>Neoteleostei</taxon>
        <taxon>Acanthomorphata</taxon>
        <taxon>Eupercaria</taxon>
        <taxon>Perciformes</taxon>
        <taxon>Percoidei</taxon>
        <taxon>Percidae</taxon>
        <taxon>Etheostomatinae</taxon>
        <taxon>Etheostoma</taxon>
    </lineage>
</organism>
<name>A0A5J5CZN3_9PERO</name>
<evidence type="ECO:0000313" key="2">
    <source>
        <dbReference type="Proteomes" id="UP000327493"/>
    </source>
</evidence>
<evidence type="ECO:0000313" key="1">
    <source>
        <dbReference type="EMBL" id="KAA8585755.1"/>
    </source>
</evidence>
<sequence>MSNRYSVQTGPADTVCCCFKEEGRRHSKLERQLTSVHCVVVHPYMSLCVPVRTGGRLTIMTDRGLTDVTFLMETVPTTVSKFRACTVSDDDINSNNITSPDVIVPSEDAHSEIQGRRKQTSVCMRDQKSHQNHIVLSAKATSW</sequence>
<comment type="caution">
    <text evidence="1">The sequence shown here is derived from an EMBL/GenBank/DDBJ whole genome shotgun (WGS) entry which is preliminary data.</text>
</comment>
<accession>A0A5J5CZN3</accession>
<feature type="non-terminal residue" evidence="1">
    <location>
        <position position="143"/>
    </location>
</feature>
<keyword evidence="2" id="KW-1185">Reference proteome</keyword>
<reference evidence="1 2" key="1">
    <citation type="submission" date="2019-08" db="EMBL/GenBank/DDBJ databases">
        <title>A chromosome-level genome assembly, high-density linkage maps, and genome scans reveal the genomic architecture of hybrid incompatibilities underlying speciation via character displacement in darters (Percidae: Etheostominae).</title>
        <authorList>
            <person name="Moran R.L."/>
            <person name="Catchen J.M."/>
            <person name="Fuller R.C."/>
        </authorList>
    </citation>
    <scope>NUCLEOTIDE SEQUENCE [LARGE SCALE GENOMIC DNA]</scope>
    <source>
        <strain evidence="1">EspeVRDwgs_2016</strain>
        <tissue evidence="1">Muscle</tissue>
    </source>
</reference>
<gene>
    <name evidence="1" type="ORF">FQN60_004449</name>
</gene>
<protein>
    <submittedName>
        <fullName evidence="1">Uncharacterized protein</fullName>
    </submittedName>
</protein>